<comment type="pathway">
    <text evidence="3">Amino-acid degradation; L-arginine degradation via AST pathway; L-glutamate and succinate from L-arginine: step 2/5.</text>
</comment>
<dbReference type="EMBL" id="JAINVV010000008">
    <property type="protein sequence ID" value="MBY8824013.1"/>
    <property type="molecule type" value="Genomic_DNA"/>
</dbReference>
<dbReference type="PANTHER" id="PTHR30420:SF2">
    <property type="entry name" value="N-SUCCINYLARGININE DIHYDROLASE"/>
    <property type="match status" value="1"/>
</dbReference>
<comment type="caution">
    <text evidence="4">The sequence shown here is derived from an EMBL/GenBank/DDBJ whole genome shotgun (WGS) entry which is preliminary data.</text>
</comment>
<reference evidence="4 5" key="1">
    <citation type="submission" date="2021-08" db="EMBL/GenBank/DDBJ databases">
        <authorList>
            <person name="Tuo L."/>
        </authorList>
    </citation>
    <scope>NUCLEOTIDE SEQUENCE [LARGE SCALE GENOMIC DNA]</scope>
    <source>
        <strain evidence="4 5">JCM 31229</strain>
    </source>
</reference>
<comment type="catalytic activity">
    <reaction evidence="3">
        <text>N(2)-succinyl-L-arginine + 2 H2O + 2 H(+) = N(2)-succinyl-L-ornithine + 2 NH4(+) + CO2</text>
        <dbReference type="Rhea" id="RHEA:19533"/>
        <dbReference type="ChEBI" id="CHEBI:15377"/>
        <dbReference type="ChEBI" id="CHEBI:15378"/>
        <dbReference type="ChEBI" id="CHEBI:16526"/>
        <dbReference type="ChEBI" id="CHEBI:28938"/>
        <dbReference type="ChEBI" id="CHEBI:58241"/>
        <dbReference type="ChEBI" id="CHEBI:58514"/>
        <dbReference type="EC" id="3.5.3.23"/>
    </reaction>
</comment>
<comment type="subunit">
    <text evidence="3">Homodimer.</text>
</comment>
<keyword evidence="5" id="KW-1185">Reference proteome</keyword>
<feature type="binding site" evidence="3">
    <location>
        <position position="352"/>
    </location>
    <ligand>
        <name>substrate</name>
    </ligand>
</feature>
<gene>
    <name evidence="3" type="primary">astB</name>
    <name evidence="4" type="ORF">K7G82_17035</name>
</gene>
<dbReference type="Pfam" id="PF04996">
    <property type="entry name" value="AstB"/>
    <property type="match status" value="1"/>
</dbReference>
<accession>A0ABS7PS10</accession>
<dbReference type="NCBIfam" id="NF009789">
    <property type="entry name" value="PRK13281.1"/>
    <property type="match status" value="1"/>
</dbReference>
<dbReference type="GO" id="GO:0009015">
    <property type="term" value="F:N-succinylarginine dihydrolase activity"/>
    <property type="evidence" value="ECO:0007669"/>
    <property type="project" value="UniProtKB-EC"/>
</dbReference>
<dbReference type="RefSeq" id="WP_222991112.1">
    <property type="nucleotide sequence ID" value="NZ_JAINVV010000008.1"/>
</dbReference>
<feature type="binding site" evidence="3">
    <location>
        <begin position="19"/>
        <end position="28"/>
    </location>
    <ligand>
        <name>substrate</name>
    </ligand>
</feature>
<dbReference type="SUPFAM" id="SSF55909">
    <property type="entry name" value="Pentein"/>
    <property type="match status" value="1"/>
</dbReference>
<dbReference type="EC" id="3.5.3.23" evidence="3"/>
<dbReference type="InterPro" id="IPR007079">
    <property type="entry name" value="SuccinylArg_d-Hdrlase_AstB"/>
</dbReference>
<name>A0ABS7PS10_9SPHN</name>
<organism evidence="4 5">
    <name type="scientific">Sphingomonas colocasiae</name>
    <dbReference type="NCBI Taxonomy" id="1848973"/>
    <lineage>
        <taxon>Bacteria</taxon>
        <taxon>Pseudomonadati</taxon>
        <taxon>Pseudomonadota</taxon>
        <taxon>Alphaproteobacteria</taxon>
        <taxon>Sphingomonadales</taxon>
        <taxon>Sphingomonadaceae</taxon>
        <taxon>Sphingomonas</taxon>
    </lineage>
</organism>
<feature type="active site" evidence="3">
    <location>
        <position position="174"/>
    </location>
</feature>
<feature type="binding site" evidence="3">
    <location>
        <position position="207"/>
    </location>
    <ligand>
        <name>substrate</name>
    </ligand>
</feature>
<protein>
    <recommendedName>
        <fullName evidence="3">N-succinylarginine dihydrolase</fullName>
        <ecNumber evidence="3">3.5.3.23</ecNumber>
    </recommendedName>
</protein>
<evidence type="ECO:0000256" key="3">
    <source>
        <dbReference type="HAMAP-Rule" id="MF_01172"/>
    </source>
</evidence>
<proteinExistence type="inferred from homology"/>
<keyword evidence="1 3" id="KW-0056">Arginine metabolism</keyword>
<evidence type="ECO:0000313" key="5">
    <source>
        <dbReference type="Proteomes" id="UP000706039"/>
    </source>
</evidence>
<evidence type="ECO:0000256" key="2">
    <source>
        <dbReference type="ARBA" id="ARBA00022801"/>
    </source>
</evidence>
<feature type="binding site" evidence="3">
    <location>
        <begin position="137"/>
        <end position="138"/>
    </location>
    <ligand>
        <name>substrate</name>
    </ligand>
</feature>
<dbReference type="InterPro" id="IPR037031">
    <property type="entry name" value="AstB_sf"/>
</dbReference>
<dbReference type="HAMAP" id="MF_01172">
    <property type="entry name" value="AstB"/>
    <property type="match status" value="1"/>
</dbReference>
<dbReference type="Proteomes" id="UP000706039">
    <property type="component" value="Unassembled WGS sequence"/>
</dbReference>
<keyword evidence="2 3" id="KW-0378">Hydrolase</keyword>
<sequence length="427" mass="45406">MQVREINFDGLVGPLHNYAGLSLGNVASASNAGDTSHPRAAALQGLAKMRTLLDRGLAQGFLPPLRRPAIGALRGLGFAGADHHVLRQAADADPVLFNNACSASSMWTANAATVIAAADARDGRVHLVTANLDTMLHRSLEAAETFANLRRVFADERHFAVHAPLAPGRHLSDEGAANHMRIAPHHGAAGLNIFVHGEERGGRFPERQCRRAGEAVARLAGLNEDGALHIRQSAAAIAAGAFHNDVVAVANETVLLAHPQAFDEDARAFARIAELMPDAHLIAVEGVSLDSAVRSYLFNSQLVTLEPGVMALVLPSEVDRDPDVKAAIDRLVAANNPIAEAIIVDVRESMRNGGGPACLRLRVPASEAAIAGIDPAFLLDERRWDALARLVESWWPETIAPHDLRDPDLWSAVAAAHDALDSHLAKG</sequence>
<feature type="binding site" evidence="3">
    <location>
        <position position="110"/>
    </location>
    <ligand>
        <name>substrate</name>
    </ligand>
</feature>
<dbReference type="Gene3D" id="3.75.10.20">
    <property type="entry name" value="Succinylarginine dihydrolase"/>
    <property type="match status" value="1"/>
</dbReference>
<dbReference type="PANTHER" id="PTHR30420">
    <property type="entry name" value="N-SUCCINYLARGININE DIHYDROLASE"/>
    <property type="match status" value="1"/>
</dbReference>
<evidence type="ECO:0000256" key="1">
    <source>
        <dbReference type="ARBA" id="ARBA00022503"/>
    </source>
</evidence>
<feature type="active site" description="Nucleophile" evidence="3">
    <location>
        <position position="358"/>
    </location>
</feature>
<feature type="active site" evidence="3">
    <location>
        <position position="243"/>
    </location>
</feature>
<evidence type="ECO:0000313" key="4">
    <source>
        <dbReference type="EMBL" id="MBY8824013.1"/>
    </source>
</evidence>
<feature type="binding site" evidence="3">
    <location>
        <position position="245"/>
    </location>
    <ligand>
        <name>substrate</name>
    </ligand>
</feature>
<comment type="function">
    <text evidence="3">Catalyzes the hydrolysis of N(2)-succinylarginine into N(2)-succinylornithine, ammonia and CO(2).</text>
</comment>
<comment type="similarity">
    <text evidence="3">Belongs to the succinylarginine dihydrolase family.</text>
</comment>